<evidence type="ECO:0000256" key="1">
    <source>
        <dbReference type="SAM" id="MobiDB-lite"/>
    </source>
</evidence>
<feature type="region of interest" description="Disordered" evidence="1">
    <location>
        <begin position="40"/>
        <end position="113"/>
    </location>
</feature>
<dbReference type="OrthoDB" id="52928at2"/>
<feature type="compositionally biased region" description="Basic residues" evidence="1">
    <location>
        <begin position="65"/>
        <end position="74"/>
    </location>
</feature>
<feature type="compositionally biased region" description="Low complexity" evidence="1">
    <location>
        <begin position="54"/>
        <end position="64"/>
    </location>
</feature>
<proteinExistence type="predicted"/>
<keyword evidence="3" id="KW-1185">Reference proteome</keyword>
<evidence type="ECO:0000313" key="2">
    <source>
        <dbReference type="EMBL" id="RYP83035.1"/>
    </source>
</evidence>
<organism evidence="2 3">
    <name type="scientific">Nocardioides guangzhouensis</name>
    <dbReference type="NCBI Taxonomy" id="2497878"/>
    <lineage>
        <taxon>Bacteria</taxon>
        <taxon>Bacillati</taxon>
        <taxon>Actinomycetota</taxon>
        <taxon>Actinomycetes</taxon>
        <taxon>Propionibacteriales</taxon>
        <taxon>Nocardioidaceae</taxon>
        <taxon>Nocardioides</taxon>
    </lineage>
</organism>
<evidence type="ECO:0000313" key="3">
    <source>
        <dbReference type="Proteomes" id="UP000295198"/>
    </source>
</evidence>
<comment type="caution">
    <text evidence="2">The sequence shown here is derived from an EMBL/GenBank/DDBJ whole genome shotgun (WGS) entry which is preliminary data.</text>
</comment>
<name>A0A4Q4Z6Q0_9ACTN</name>
<accession>A0A4Q4Z6Q0</accession>
<protein>
    <submittedName>
        <fullName evidence="2">Uncharacterized protein</fullName>
    </submittedName>
</protein>
<dbReference type="AlphaFoldDB" id="A0A4Q4Z6Q0"/>
<gene>
    <name evidence="2" type="ORF">EKO23_20095</name>
</gene>
<reference evidence="2 3" key="1">
    <citation type="submission" date="2019-01" db="EMBL/GenBank/DDBJ databases">
        <title>Nocardioides guangzhouensis sp. nov., an actinobacterium isolated from soil.</title>
        <authorList>
            <person name="Fu Y."/>
            <person name="Cai Y."/>
            <person name="Lin Z."/>
            <person name="Chen P."/>
        </authorList>
    </citation>
    <scope>NUCLEOTIDE SEQUENCE [LARGE SCALE GENOMIC DNA]</scope>
    <source>
        <strain evidence="2 3">130</strain>
    </source>
</reference>
<dbReference type="Proteomes" id="UP000295198">
    <property type="component" value="Unassembled WGS sequence"/>
</dbReference>
<feature type="compositionally biased region" description="Basic residues" evidence="1">
    <location>
        <begin position="102"/>
        <end position="113"/>
    </location>
</feature>
<sequence>MALVVLSAVEQRLDAVRAVLAGADVVEVAARVGCIGRRRIGRRRIGQTPHRSDAASVDAASVAHSSHRRRRTSRRGSPGRPDRSGCATGQLPPVPRDSRHCQDHRRHKEWVLI</sequence>
<dbReference type="EMBL" id="SDKM01000038">
    <property type="protein sequence ID" value="RYP83035.1"/>
    <property type="molecule type" value="Genomic_DNA"/>
</dbReference>